<dbReference type="Proteomes" id="UP001141650">
    <property type="component" value="Unassembled WGS sequence"/>
</dbReference>
<dbReference type="SUPFAM" id="SSF51735">
    <property type="entry name" value="NAD(P)-binding Rossmann-fold domains"/>
    <property type="match status" value="1"/>
</dbReference>
<dbReference type="InterPro" id="IPR020904">
    <property type="entry name" value="Sc_DH/Rdtase_CS"/>
</dbReference>
<proteinExistence type="inferred from homology"/>
<evidence type="ECO:0000313" key="7">
    <source>
        <dbReference type="Proteomes" id="UP001141650"/>
    </source>
</evidence>
<dbReference type="PRINTS" id="PR00080">
    <property type="entry name" value="SDRFAMILY"/>
</dbReference>
<dbReference type="Gene3D" id="3.40.50.720">
    <property type="entry name" value="NAD(P)-binding Rossmann-like Domain"/>
    <property type="match status" value="1"/>
</dbReference>
<dbReference type="AlphaFoldDB" id="A0AA42BZT0"/>
<accession>A0AA42BZT0</accession>
<dbReference type="GO" id="GO:0016616">
    <property type="term" value="F:oxidoreductase activity, acting on the CH-OH group of donors, NAD or NADP as acceptor"/>
    <property type="evidence" value="ECO:0007669"/>
    <property type="project" value="TreeGrafter"/>
</dbReference>
<dbReference type="EMBL" id="MVHD01000013">
    <property type="protein sequence ID" value="OQZ91003.1"/>
    <property type="molecule type" value="Genomic_DNA"/>
</dbReference>
<dbReference type="InterPro" id="IPR002347">
    <property type="entry name" value="SDR_fam"/>
</dbReference>
<dbReference type="NCBIfam" id="NF005878">
    <property type="entry name" value="PRK07825.1"/>
    <property type="match status" value="1"/>
</dbReference>
<reference evidence="4" key="2">
    <citation type="submission" date="2020-07" db="EMBL/GenBank/DDBJ databases">
        <authorList>
            <person name="Pettersson B.M.F."/>
            <person name="Behra P.R.K."/>
            <person name="Ramesh M."/>
            <person name="Das S."/>
            <person name="Dasgupta S."/>
            <person name="Kirsebom L.A."/>
        </authorList>
    </citation>
    <scope>NUCLEOTIDE SEQUENCE</scope>
    <source>
        <strain evidence="4">CCUG 55640</strain>
    </source>
</reference>
<gene>
    <name evidence="5" type="ORF">BST11_10335</name>
    <name evidence="4" type="ORF">H7K38_21335</name>
</gene>
<dbReference type="InterPro" id="IPR036291">
    <property type="entry name" value="NAD(P)-bd_dom_sf"/>
</dbReference>
<comment type="caution">
    <text evidence="4">The sequence shown here is derived from an EMBL/GenBank/DDBJ whole genome shotgun (WGS) entry which is preliminary data.</text>
</comment>
<dbReference type="CDD" id="cd05233">
    <property type="entry name" value="SDR_c"/>
    <property type="match status" value="1"/>
</dbReference>
<reference evidence="4" key="3">
    <citation type="journal article" date="2022" name="BMC Genomics">
        <title>Comparative genome analysis of mycobacteria focusing on tRNA and non-coding RNA.</title>
        <authorList>
            <person name="Behra P.R.K."/>
            <person name="Pettersson B.M.F."/>
            <person name="Ramesh M."/>
            <person name="Das S."/>
            <person name="Dasgupta S."/>
            <person name="Kirsebom L.A."/>
        </authorList>
    </citation>
    <scope>NUCLEOTIDE SEQUENCE</scope>
    <source>
        <strain evidence="4">CCUG 55640</strain>
    </source>
</reference>
<dbReference type="Proteomes" id="UP000192319">
    <property type="component" value="Unassembled WGS sequence"/>
</dbReference>
<dbReference type="PANTHER" id="PTHR24322">
    <property type="entry name" value="PKSB"/>
    <property type="match status" value="1"/>
</dbReference>
<evidence type="ECO:0000313" key="5">
    <source>
        <dbReference type="EMBL" id="OQZ91003.1"/>
    </source>
</evidence>
<organism evidence="4 7">
    <name type="scientific">Mycobacterium alsense</name>
    <dbReference type="NCBI Taxonomy" id="324058"/>
    <lineage>
        <taxon>Bacteria</taxon>
        <taxon>Bacillati</taxon>
        <taxon>Actinomycetota</taxon>
        <taxon>Actinomycetes</taxon>
        <taxon>Mycobacteriales</taxon>
        <taxon>Mycobacteriaceae</taxon>
        <taxon>Mycobacterium</taxon>
    </lineage>
</organism>
<evidence type="ECO:0000256" key="2">
    <source>
        <dbReference type="ARBA" id="ARBA00023002"/>
    </source>
</evidence>
<reference evidence="5 6" key="1">
    <citation type="submission" date="2017-02" db="EMBL/GenBank/DDBJ databases">
        <title>The new phylogeny of genus Mycobacterium.</title>
        <authorList>
            <person name="Tortoli E."/>
            <person name="Trovato A."/>
            <person name="Cirillo D.M."/>
        </authorList>
    </citation>
    <scope>NUCLEOTIDE SEQUENCE [LARGE SCALE GENOMIC DNA]</scope>
    <source>
        <strain evidence="5 6">DSM 45230</strain>
    </source>
</reference>
<evidence type="ECO:0000313" key="6">
    <source>
        <dbReference type="Proteomes" id="UP000192319"/>
    </source>
</evidence>
<keyword evidence="6" id="KW-1185">Reference proteome</keyword>
<protein>
    <submittedName>
        <fullName evidence="4">SDR family oxidoreductase</fullName>
    </submittedName>
    <submittedName>
        <fullName evidence="5">Short-chain dehydrogenase</fullName>
    </submittedName>
</protein>
<sequence>MKSEPLARNVAGKVVAVTGGARGIGLAIATALHAAGAKVAIGDIDEATAGQAGERLGVAVFRRLDVTDRGSFTEFLDAVENELGPLDILVNNAGVIAVGRAIDEPDDITRRLFDVNVHGVILGTKLAAQRMLPRRRGHVINIGSLGSVLPTEGIATYCATKHAVLGYTDAVRMENRGSGVNFSVIMPTLTNTDMVAGVGHAKGFKNAEPEDVARAVVGVIAKPQPRVAIPRSLGATLWAQRLLPQTVAEALGRALGTGRVFTSDLEREKRQAYARRTGTS</sequence>
<dbReference type="Pfam" id="PF00106">
    <property type="entry name" value="adh_short"/>
    <property type="match status" value="1"/>
</dbReference>
<evidence type="ECO:0000256" key="3">
    <source>
        <dbReference type="RuleBase" id="RU000363"/>
    </source>
</evidence>
<dbReference type="PRINTS" id="PR00081">
    <property type="entry name" value="GDHRDH"/>
</dbReference>
<dbReference type="PANTHER" id="PTHR24322:SF736">
    <property type="entry name" value="RETINOL DEHYDROGENASE 10"/>
    <property type="match status" value="1"/>
</dbReference>
<comment type="similarity">
    <text evidence="1 3">Belongs to the short-chain dehydrogenases/reductases (SDR) family.</text>
</comment>
<dbReference type="EMBL" id="JACKVH010000017">
    <property type="protein sequence ID" value="MCV7381175.1"/>
    <property type="molecule type" value="Genomic_DNA"/>
</dbReference>
<dbReference type="PROSITE" id="PS00061">
    <property type="entry name" value="ADH_SHORT"/>
    <property type="match status" value="1"/>
</dbReference>
<name>A0AA42BZT0_9MYCO</name>
<keyword evidence="2" id="KW-0560">Oxidoreductase</keyword>
<evidence type="ECO:0000313" key="4">
    <source>
        <dbReference type="EMBL" id="MCV7381175.1"/>
    </source>
</evidence>
<evidence type="ECO:0000256" key="1">
    <source>
        <dbReference type="ARBA" id="ARBA00006484"/>
    </source>
</evidence>
<dbReference type="RefSeq" id="WP_083137881.1">
    <property type="nucleotide sequence ID" value="NZ_JACKVH010000017.1"/>
</dbReference>